<dbReference type="PANTHER" id="PTHR43731">
    <property type="entry name" value="RHOMBOID PROTEASE"/>
    <property type="match status" value="1"/>
</dbReference>
<dbReference type="AlphaFoldDB" id="A0A0U5B8T7"/>
<keyword evidence="3" id="KW-0812">Transmembrane</keyword>
<feature type="domain" description="Peptidase S54 rhomboid" evidence="7">
    <location>
        <begin position="225"/>
        <end position="359"/>
    </location>
</feature>
<dbReference type="EC" id="3.4.21.105" evidence="8"/>
<dbReference type="Proteomes" id="UP000217696">
    <property type="component" value="Chromosome"/>
</dbReference>
<dbReference type="GO" id="GO:0006508">
    <property type="term" value="P:proteolysis"/>
    <property type="evidence" value="ECO:0007669"/>
    <property type="project" value="UniProtKB-KW"/>
</dbReference>
<dbReference type="SUPFAM" id="SSF144091">
    <property type="entry name" value="Rhomboid-like"/>
    <property type="match status" value="1"/>
</dbReference>
<evidence type="ECO:0000256" key="3">
    <source>
        <dbReference type="ARBA" id="ARBA00022692"/>
    </source>
</evidence>
<protein>
    <submittedName>
        <fullName evidence="8">Rhomboid protease GluP</fullName>
        <ecNumber evidence="8">3.4.21.105</ecNumber>
    </submittedName>
</protein>
<keyword evidence="5" id="KW-1133">Transmembrane helix</keyword>
<evidence type="ECO:0000256" key="5">
    <source>
        <dbReference type="ARBA" id="ARBA00022989"/>
    </source>
</evidence>
<reference evidence="8 9" key="1">
    <citation type="submission" date="2015-12" db="EMBL/GenBank/DDBJ databases">
        <title>Genome sequence of Aneurinibacillus soli.</title>
        <authorList>
            <person name="Lee J.S."/>
            <person name="Lee K.C."/>
            <person name="Kim K.K."/>
            <person name="Lee B.W."/>
        </authorList>
    </citation>
    <scope>NUCLEOTIDE SEQUENCE [LARGE SCALE GENOMIC DNA]</scope>
    <source>
        <strain evidence="8 9">CB4</strain>
    </source>
</reference>
<dbReference type="InterPro" id="IPR035952">
    <property type="entry name" value="Rhomboid-like_sf"/>
</dbReference>
<evidence type="ECO:0000313" key="9">
    <source>
        <dbReference type="Proteomes" id="UP000217696"/>
    </source>
</evidence>
<dbReference type="GO" id="GO:0004252">
    <property type="term" value="F:serine-type endopeptidase activity"/>
    <property type="evidence" value="ECO:0007669"/>
    <property type="project" value="InterPro"/>
</dbReference>
<evidence type="ECO:0000259" key="7">
    <source>
        <dbReference type="Pfam" id="PF01694"/>
    </source>
</evidence>
<dbReference type="Pfam" id="PF01694">
    <property type="entry name" value="Rhomboid"/>
    <property type="match status" value="1"/>
</dbReference>
<keyword evidence="4 8" id="KW-0378">Hydrolase</keyword>
<dbReference type="InterPro" id="IPR050925">
    <property type="entry name" value="Rhomboid_protease_S54"/>
</dbReference>
<accession>A0A0U5B8T7</accession>
<evidence type="ECO:0000256" key="1">
    <source>
        <dbReference type="ARBA" id="ARBA00004141"/>
    </source>
</evidence>
<gene>
    <name evidence="8" type="primary">gluP</name>
    <name evidence="8" type="ORF">CB4_01514</name>
</gene>
<comment type="subcellular location">
    <subcellularLocation>
        <location evidence="1">Membrane</location>
        <topology evidence="1">Multi-pass membrane protein</topology>
    </subcellularLocation>
</comment>
<evidence type="ECO:0000256" key="4">
    <source>
        <dbReference type="ARBA" id="ARBA00022801"/>
    </source>
</evidence>
<evidence type="ECO:0000256" key="2">
    <source>
        <dbReference type="ARBA" id="ARBA00009045"/>
    </source>
</evidence>
<dbReference type="GO" id="GO:0016020">
    <property type="term" value="C:membrane"/>
    <property type="evidence" value="ECO:0007669"/>
    <property type="project" value="UniProtKB-SubCell"/>
</dbReference>
<keyword evidence="8" id="KW-0645">Protease</keyword>
<evidence type="ECO:0000256" key="6">
    <source>
        <dbReference type="ARBA" id="ARBA00023136"/>
    </source>
</evidence>
<dbReference type="OrthoDB" id="9813074at2"/>
<dbReference type="Gene3D" id="1.20.1540.10">
    <property type="entry name" value="Rhomboid-like"/>
    <property type="match status" value="1"/>
</dbReference>
<keyword evidence="6" id="KW-0472">Membrane</keyword>
<keyword evidence="9" id="KW-1185">Reference proteome</keyword>
<dbReference type="InterPro" id="IPR022764">
    <property type="entry name" value="Peptidase_S54_rhomboid_dom"/>
</dbReference>
<dbReference type="PANTHER" id="PTHR43731:SF14">
    <property type="entry name" value="PRESENILIN-ASSOCIATED RHOMBOID-LIKE PROTEIN, MITOCHONDRIAL"/>
    <property type="match status" value="1"/>
</dbReference>
<name>A0A0U5B8T7_9BACL</name>
<comment type="similarity">
    <text evidence="2">Belongs to the peptidase S54 family.</text>
</comment>
<dbReference type="KEGG" id="asoc:CB4_01514"/>
<organism evidence="8 9">
    <name type="scientific">Aneurinibacillus soli</name>
    <dbReference type="NCBI Taxonomy" id="1500254"/>
    <lineage>
        <taxon>Bacteria</taxon>
        <taxon>Bacillati</taxon>
        <taxon>Bacillota</taxon>
        <taxon>Bacilli</taxon>
        <taxon>Bacillales</taxon>
        <taxon>Paenibacillaceae</taxon>
        <taxon>Aneurinibacillus group</taxon>
        <taxon>Aneurinibacillus</taxon>
    </lineage>
</organism>
<dbReference type="EMBL" id="AP017312">
    <property type="protein sequence ID" value="BAU27340.1"/>
    <property type="molecule type" value="Genomic_DNA"/>
</dbReference>
<dbReference type="RefSeq" id="WP_096464590.1">
    <property type="nucleotide sequence ID" value="NZ_AP017312.1"/>
</dbReference>
<proteinExistence type="inferred from homology"/>
<sequence length="399" mass="44118">MKIAILHDYIGKTAYRLVAEQDYMLIGTEKDVFHLGRLRGRTYQYVQLRICDFVWSGMADYDRKEIAARLDGLRRQTGAQSVEGVIIYLIMQPVTDELQEAFAGGTIDEFSIVLTTAGYVPPVHKWLGEYAPVLEKLVDLAAFDHEPVQTDAHSTEYWVRTIQQWEQRRKQELQQVFSYGKPRVTYAILAVIIVIFLAMEALGGSQNEQVLVAFGAKYNPLILAGEWWRFVTPIFLHIGFMHILFNGVALYSLGAMTERLYGSGRFFVIFMLAGISGVVASFVFSTHMSAGASGALFGLFGALLYFGMQDRTMYKRVFGSNVLVLLGINLAIGLLSPGLIDNYAHLGGLCGGFLAAATVGMPGRRAQIGVRIAALTVLVLFLWLGMTSGGAPLDAALFR</sequence>
<evidence type="ECO:0000313" key="8">
    <source>
        <dbReference type="EMBL" id="BAU27340.1"/>
    </source>
</evidence>